<protein>
    <submittedName>
        <fullName evidence="1">Uncharacterized protein</fullName>
    </submittedName>
</protein>
<evidence type="ECO:0000313" key="2">
    <source>
        <dbReference type="Proteomes" id="UP000229976"/>
    </source>
</evidence>
<dbReference type="EMBL" id="PCRO01000043">
    <property type="protein sequence ID" value="PIP22541.1"/>
    <property type="molecule type" value="Genomic_DNA"/>
</dbReference>
<comment type="caution">
    <text evidence="1">The sequence shown here is derived from an EMBL/GenBank/DDBJ whole genome shotgun (WGS) entry which is preliminary data.</text>
</comment>
<sequence>MKKAEKHKGTKYKGKEITIISERDDGIDKFDVYFFNSSEEGVFPKIPHSGVPSLKGFLSIKDALRAGKKEIDKHQLEFVKEVSRYNIHVYSPWSESRGKGDGRWGYCVEINDEITFKGLGFDSREKAIEFAEKAIESANEKSVSKQGKA</sequence>
<organism evidence="1 2">
    <name type="scientific">Candidatus Nealsonbacteria bacterium CG23_combo_of_CG06-09_8_20_14_all_39_17</name>
    <dbReference type="NCBI Taxonomy" id="1974722"/>
    <lineage>
        <taxon>Bacteria</taxon>
        <taxon>Candidatus Nealsoniibacteriota</taxon>
    </lineage>
</organism>
<evidence type="ECO:0000313" key="1">
    <source>
        <dbReference type="EMBL" id="PIP22541.1"/>
    </source>
</evidence>
<proteinExistence type="predicted"/>
<dbReference type="Proteomes" id="UP000229976">
    <property type="component" value="Unassembled WGS sequence"/>
</dbReference>
<accession>A0A2G9YVP2</accession>
<dbReference type="AlphaFoldDB" id="A0A2G9YVP2"/>
<gene>
    <name evidence="1" type="ORF">COX37_03445</name>
</gene>
<reference evidence="1 2" key="1">
    <citation type="submission" date="2017-09" db="EMBL/GenBank/DDBJ databases">
        <title>Depth-based differentiation of microbial function through sediment-hosted aquifers and enrichment of novel symbionts in the deep terrestrial subsurface.</title>
        <authorList>
            <person name="Probst A.J."/>
            <person name="Ladd B."/>
            <person name="Jarett J.K."/>
            <person name="Geller-Mcgrath D.E."/>
            <person name="Sieber C.M."/>
            <person name="Emerson J.B."/>
            <person name="Anantharaman K."/>
            <person name="Thomas B.C."/>
            <person name="Malmstrom R."/>
            <person name="Stieglmeier M."/>
            <person name="Klingl A."/>
            <person name="Woyke T."/>
            <person name="Ryan C.M."/>
            <person name="Banfield J.F."/>
        </authorList>
    </citation>
    <scope>NUCLEOTIDE SEQUENCE [LARGE SCALE GENOMIC DNA]</scope>
    <source>
        <strain evidence="1">CG23_combo_of_CG06-09_8_20_14_all_39_17</strain>
    </source>
</reference>
<name>A0A2G9YVP2_9BACT</name>